<comment type="subunit">
    <text evidence="9">Monomer. Homodimer. Homotrimer. Interacts with MARCHF1; this interaction antagonizes MARCHF1-mediated MHC II and CD86 down-regulation.</text>
</comment>
<organism evidence="14 15">
    <name type="scientific">Heterocephalus glaber</name>
    <name type="common">Naked mole rat</name>
    <dbReference type="NCBI Taxonomy" id="10181"/>
    <lineage>
        <taxon>Eukaryota</taxon>
        <taxon>Metazoa</taxon>
        <taxon>Chordata</taxon>
        <taxon>Craniata</taxon>
        <taxon>Vertebrata</taxon>
        <taxon>Euteleostomi</taxon>
        <taxon>Mammalia</taxon>
        <taxon>Eutheria</taxon>
        <taxon>Euarchontoglires</taxon>
        <taxon>Glires</taxon>
        <taxon>Rodentia</taxon>
        <taxon>Hystricomorpha</taxon>
        <taxon>Bathyergidae</taxon>
        <taxon>Heterocephalus</taxon>
    </lineage>
</organism>
<dbReference type="eggNOG" id="ENOG502S7FP">
    <property type="taxonomic scope" value="Eukaryota"/>
</dbReference>
<dbReference type="GO" id="GO:0002376">
    <property type="term" value="P:immune system process"/>
    <property type="evidence" value="ECO:0007669"/>
    <property type="project" value="UniProtKB-ARBA"/>
</dbReference>
<reference evidence="14 15" key="1">
    <citation type="journal article" date="2011" name="Nature">
        <title>Genome sequencing reveals insights into physiology and longevity of the naked mole rat.</title>
        <authorList>
            <person name="Kim E.B."/>
            <person name="Fang X."/>
            <person name="Fushan A.A."/>
            <person name="Huang Z."/>
            <person name="Lobanov A.V."/>
            <person name="Han L."/>
            <person name="Marino S.M."/>
            <person name="Sun X."/>
            <person name="Turanov A.A."/>
            <person name="Yang P."/>
            <person name="Yim S.H."/>
            <person name="Zhao X."/>
            <person name="Kasaikina M.V."/>
            <person name="Stoletzki N."/>
            <person name="Peng C."/>
            <person name="Polak P."/>
            <person name="Xiong Z."/>
            <person name="Kiezun A."/>
            <person name="Zhu Y."/>
            <person name="Chen Y."/>
            <person name="Kryukov G.V."/>
            <person name="Zhang Q."/>
            <person name="Peshkin L."/>
            <person name="Yang L."/>
            <person name="Bronson R.T."/>
            <person name="Buffenstein R."/>
            <person name="Wang B."/>
            <person name="Han C."/>
            <person name="Li Q."/>
            <person name="Chen L."/>
            <person name="Zhao W."/>
            <person name="Sunyaev S.R."/>
            <person name="Park T.J."/>
            <person name="Zhang G."/>
            <person name="Wang J."/>
            <person name="Gladyshev V.N."/>
        </authorList>
    </citation>
    <scope>NUCLEOTIDE SEQUENCE [LARGE SCALE GENOMIC DNA]</scope>
</reference>
<evidence type="ECO:0000256" key="1">
    <source>
        <dbReference type="ARBA" id="ARBA00004479"/>
    </source>
</evidence>
<keyword evidence="7" id="KW-0325">Glycoprotein</keyword>
<keyword evidence="8" id="KW-0393">Immunoglobulin domain</keyword>
<dbReference type="FunFam" id="2.60.40.10:FF:001910">
    <property type="entry name" value="CD83 molecule"/>
    <property type="match status" value="1"/>
</dbReference>
<evidence type="ECO:0000256" key="4">
    <source>
        <dbReference type="ARBA" id="ARBA00022989"/>
    </source>
</evidence>
<keyword evidence="6" id="KW-1015">Disulfide bond</keyword>
<comment type="subcellular location">
    <subcellularLocation>
        <location evidence="1">Membrane</location>
        <topology evidence="1">Single-pass type I membrane protein</topology>
    </subcellularLocation>
</comment>
<evidence type="ECO:0000256" key="2">
    <source>
        <dbReference type="ARBA" id="ARBA00022692"/>
    </source>
</evidence>
<dbReference type="AlphaFoldDB" id="G5BN42"/>
<evidence type="ECO:0000256" key="3">
    <source>
        <dbReference type="ARBA" id="ARBA00022729"/>
    </source>
</evidence>
<dbReference type="SMART" id="SM00409">
    <property type="entry name" value="IG"/>
    <property type="match status" value="1"/>
</dbReference>
<dbReference type="Gene3D" id="2.60.40.10">
    <property type="entry name" value="Immunoglobulins"/>
    <property type="match status" value="1"/>
</dbReference>
<keyword evidence="4 12" id="KW-1133">Transmembrane helix</keyword>
<dbReference type="InterPro" id="IPR013783">
    <property type="entry name" value="Ig-like_fold"/>
</dbReference>
<dbReference type="EMBL" id="JH171122">
    <property type="protein sequence ID" value="EHB10703.1"/>
    <property type="molecule type" value="Genomic_DNA"/>
</dbReference>
<evidence type="ECO:0000256" key="6">
    <source>
        <dbReference type="ARBA" id="ARBA00023157"/>
    </source>
</evidence>
<dbReference type="InterPro" id="IPR036179">
    <property type="entry name" value="Ig-like_dom_sf"/>
</dbReference>
<evidence type="ECO:0000256" key="12">
    <source>
        <dbReference type="SAM" id="Phobius"/>
    </source>
</evidence>
<evidence type="ECO:0000313" key="15">
    <source>
        <dbReference type="Proteomes" id="UP000006813"/>
    </source>
</evidence>
<evidence type="ECO:0000256" key="8">
    <source>
        <dbReference type="ARBA" id="ARBA00023319"/>
    </source>
</evidence>
<evidence type="ECO:0000259" key="13">
    <source>
        <dbReference type="PROSITE" id="PS50835"/>
    </source>
</evidence>
<dbReference type="InterPro" id="IPR007110">
    <property type="entry name" value="Ig-like_dom"/>
</dbReference>
<gene>
    <name evidence="14" type="ORF">GW7_13033</name>
</gene>
<evidence type="ECO:0000256" key="10">
    <source>
        <dbReference type="ARBA" id="ARBA00069576"/>
    </source>
</evidence>
<keyword evidence="2 12" id="KW-0812">Transmembrane</keyword>
<evidence type="ECO:0000256" key="5">
    <source>
        <dbReference type="ARBA" id="ARBA00023136"/>
    </source>
</evidence>
<accession>G5BN42</accession>
<keyword evidence="3" id="KW-0732">Signal</keyword>
<evidence type="ECO:0000256" key="7">
    <source>
        <dbReference type="ARBA" id="ARBA00023180"/>
    </source>
</evidence>
<protein>
    <recommendedName>
        <fullName evidence="10">CD83 antigen</fullName>
    </recommendedName>
</protein>
<dbReference type="FunCoup" id="G5BN42">
    <property type="interactions" value="106"/>
</dbReference>
<dbReference type="PANTHER" id="PTHR15193:SF1">
    <property type="entry name" value="CD83 ANTIGEN"/>
    <property type="match status" value="1"/>
</dbReference>
<dbReference type="InParanoid" id="G5BN42"/>
<sequence>MHSWGNREPPFGKTSSSFRSVNQGACSLAPATREVKVACSGTVDLPCPAPWDPRVPYEVSWAKLTEGGEESLDSPQEALHLSGQSYHQRRQNKSSEVPEGKPYALKIQNTTSCSSGTYRCTLQELGGHRNLSGVVTLKVTGCFEVPKETTFKKYRAEIVLLFSLVIFYLTLIIFTCKFARLQSIFPDFSKPGMERAFLPVTSPNKHLGPVTLHKTEVV</sequence>
<dbReference type="PROSITE" id="PS50835">
    <property type="entry name" value="IG_LIKE"/>
    <property type="match status" value="1"/>
</dbReference>
<feature type="region of interest" description="Disordered" evidence="11">
    <location>
        <begin position="82"/>
        <end position="101"/>
    </location>
</feature>
<dbReference type="InterPro" id="IPR013106">
    <property type="entry name" value="Ig_V-set"/>
</dbReference>
<dbReference type="PANTHER" id="PTHR15193">
    <property type="entry name" value="CD83 ANTIGEN"/>
    <property type="match status" value="1"/>
</dbReference>
<evidence type="ECO:0000256" key="9">
    <source>
        <dbReference type="ARBA" id="ARBA00062147"/>
    </source>
</evidence>
<evidence type="ECO:0000313" key="14">
    <source>
        <dbReference type="EMBL" id="EHB10703.1"/>
    </source>
</evidence>
<dbReference type="Pfam" id="PF07686">
    <property type="entry name" value="V-set"/>
    <property type="match status" value="1"/>
</dbReference>
<dbReference type="STRING" id="10181.G5BN42"/>
<dbReference type="SUPFAM" id="SSF48726">
    <property type="entry name" value="Immunoglobulin"/>
    <property type="match status" value="1"/>
</dbReference>
<dbReference type="GO" id="GO:0005886">
    <property type="term" value="C:plasma membrane"/>
    <property type="evidence" value="ECO:0007669"/>
    <property type="project" value="UniProtKB-ARBA"/>
</dbReference>
<evidence type="ECO:0000256" key="11">
    <source>
        <dbReference type="SAM" id="MobiDB-lite"/>
    </source>
</evidence>
<feature type="domain" description="Ig-like" evidence="13">
    <location>
        <begin position="30"/>
        <end position="140"/>
    </location>
</feature>
<keyword evidence="5 12" id="KW-0472">Membrane</keyword>
<name>G5BN42_HETGA</name>
<dbReference type="Proteomes" id="UP000006813">
    <property type="component" value="Unassembled WGS sequence"/>
</dbReference>
<proteinExistence type="predicted"/>
<feature type="transmembrane region" description="Helical" evidence="12">
    <location>
        <begin position="158"/>
        <end position="179"/>
    </location>
</feature>
<dbReference type="InterPro" id="IPR003599">
    <property type="entry name" value="Ig_sub"/>
</dbReference>